<dbReference type="InterPro" id="IPR054586">
    <property type="entry name" value="MACPF_1_fungal"/>
</dbReference>
<evidence type="ECO:0000313" key="2">
    <source>
        <dbReference type="EMBL" id="CAG8674868.1"/>
    </source>
</evidence>
<reference evidence="2 3" key="1">
    <citation type="submission" date="2021-06" db="EMBL/GenBank/DDBJ databases">
        <authorList>
            <person name="Kallberg Y."/>
            <person name="Tangrot J."/>
            <person name="Rosling A."/>
        </authorList>
    </citation>
    <scope>NUCLEOTIDE SEQUENCE [LARGE SCALE GENOMIC DNA]</scope>
    <source>
        <strain evidence="2 3">120-4 pot B 10/14</strain>
    </source>
</reference>
<protein>
    <submittedName>
        <fullName evidence="2">7907_t:CDS:1</fullName>
    </submittedName>
</protein>
<dbReference type="Pfam" id="PF22693">
    <property type="entry name" value="MACPF_1"/>
    <property type="match status" value="1"/>
</dbReference>
<name>A0ABN7UVP6_GIGMA</name>
<gene>
    <name evidence="2" type="ORF">GMARGA_LOCUS10633</name>
</gene>
<sequence>MFANFIQKVKNPTTIESLVKEVTIKIDGEPNSYTQKVDIEQSLSKFRKELSDLYEQNPNGRPYIFKNMYFVGKGGGIISQDAENSCKLGDILRDGNIIKIKRSLEHIDESEIIKQCNLEYGIKMTDDGPVEPHESKKAFEFIKQNEVVELFQPIADIYSKVESITRNNKYEIIYQKNLIANLKVSANLPWSSLSTDFEISYERLRGRTNYNETSMTFDVNLQGRAKVIMTNKVRPSKEFEKAVVNALKDLKPLEKLKNVCKEYGEFWAREIILGGKIQIIRDDIIEINTQAEERTLGASSSINIRNINSNFQINRTENERIGVNSRESRTKPMYIGGDINMARENINEWIKSLENYTKWRIVEYRDVVSIFEILNHELRRRVLNTLGRNILYAKVDQCKLTFFPNQKPCIHELNIPKKYKENVKDYQIFATIISEKKGTFSVRVMYTTDDNSTNIRSTNLLIHQFRKSRKNKLRKYFLKIGWIIIGIPNDFNFFDYEDFGGLKELEVKLSNKFSSNDLQNTLDIYDEYEECKTYPLVTCALMNSESESLKYNPFELKIVTGIHFHHTLNKHLQMCVHNYDLAKNKCERNEDMPSYFSVQYWFVYIHFCQLNNLFLEI</sequence>
<accession>A0ABN7UVP6</accession>
<proteinExistence type="predicted"/>
<evidence type="ECO:0000259" key="1">
    <source>
        <dbReference type="Pfam" id="PF22693"/>
    </source>
</evidence>
<dbReference type="Proteomes" id="UP000789901">
    <property type="component" value="Unassembled WGS sequence"/>
</dbReference>
<comment type="caution">
    <text evidence="2">The sequence shown here is derived from an EMBL/GenBank/DDBJ whole genome shotgun (WGS) entry which is preliminary data.</text>
</comment>
<evidence type="ECO:0000313" key="3">
    <source>
        <dbReference type="Proteomes" id="UP000789901"/>
    </source>
</evidence>
<feature type="domain" description="MACPF-like" evidence="1">
    <location>
        <begin position="159"/>
        <end position="382"/>
    </location>
</feature>
<organism evidence="2 3">
    <name type="scientific">Gigaspora margarita</name>
    <dbReference type="NCBI Taxonomy" id="4874"/>
    <lineage>
        <taxon>Eukaryota</taxon>
        <taxon>Fungi</taxon>
        <taxon>Fungi incertae sedis</taxon>
        <taxon>Mucoromycota</taxon>
        <taxon>Glomeromycotina</taxon>
        <taxon>Glomeromycetes</taxon>
        <taxon>Diversisporales</taxon>
        <taxon>Gigasporaceae</taxon>
        <taxon>Gigaspora</taxon>
    </lineage>
</organism>
<keyword evidence="3" id="KW-1185">Reference proteome</keyword>
<dbReference type="EMBL" id="CAJVQB010005995">
    <property type="protein sequence ID" value="CAG8674868.1"/>
    <property type="molecule type" value="Genomic_DNA"/>
</dbReference>